<evidence type="ECO:0000313" key="3">
    <source>
        <dbReference type="Proteomes" id="UP001596112"/>
    </source>
</evidence>
<evidence type="ECO:0008006" key="4">
    <source>
        <dbReference type="Google" id="ProtNLM"/>
    </source>
</evidence>
<protein>
    <recommendedName>
        <fullName evidence="4">Collagen-like protein</fullName>
    </recommendedName>
</protein>
<reference evidence="3" key="1">
    <citation type="journal article" date="2019" name="Int. J. Syst. Evol. Microbiol.">
        <title>The Global Catalogue of Microorganisms (GCM) 10K type strain sequencing project: providing services to taxonomists for standard genome sequencing and annotation.</title>
        <authorList>
            <consortium name="The Broad Institute Genomics Platform"/>
            <consortium name="The Broad Institute Genome Sequencing Center for Infectious Disease"/>
            <person name="Wu L."/>
            <person name="Ma J."/>
        </authorList>
    </citation>
    <scope>NUCLEOTIDE SEQUENCE [LARGE SCALE GENOMIC DNA]</scope>
    <source>
        <strain evidence="3">JCM 9918</strain>
    </source>
</reference>
<gene>
    <name evidence="2" type="ORF">ACFQGO_31920</name>
</gene>
<feature type="region of interest" description="Disordered" evidence="1">
    <location>
        <begin position="1"/>
        <end position="51"/>
    </location>
</feature>
<feature type="compositionally biased region" description="Low complexity" evidence="1">
    <location>
        <begin position="25"/>
        <end position="35"/>
    </location>
</feature>
<name>A0ABW1BI28_9ACTN</name>
<sequence>MSAGAPAGEPVGRSEGTVLGGSVGATGPVGAPGAKGATGGIGAIGGRPFVA</sequence>
<evidence type="ECO:0000256" key="1">
    <source>
        <dbReference type="SAM" id="MobiDB-lite"/>
    </source>
</evidence>
<dbReference type="RefSeq" id="WP_272171714.1">
    <property type="nucleotide sequence ID" value="NZ_JAQOSL010000035.1"/>
</dbReference>
<accession>A0ABW1BI28</accession>
<dbReference type="Proteomes" id="UP001596112">
    <property type="component" value="Unassembled WGS sequence"/>
</dbReference>
<keyword evidence="3" id="KW-1185">Reference proteome</keyword>
<feature type="compositionally biased region" description="Gly residues" evidence="1">
    <location>
        <begin position="36"/>
        <end position="45"/>
    </location>
</feature>
<dbReference type="EMBL" id="JBHSNZ010000030">
    <property type="protein sequence ID" value="MFC5812065.1"/>
    <property type="molecule type" value="Genomic_DNA"/>
</dbReference>
<comment type="caution">
    <text evidence="2">The sequence shown here is derived from an EMBL/GenBank/DDBJ whole genome shotgun (WGS) entry which is preliminary data.</text>
</comment>
<proteinExistence type="predicted"/>
<organism evidence="2 3">
    <name type="scientific">Streptomyces heilongjiangensis</name>
    <dbReference type="NCBI Taxonomy" id="945052"/>
    <lineage>
        <taxon>Bacteria</taxon>
        <taxon>Bacillati</taxon>
        <taxon>Actinomycetota</taxon>
        <taxon>Actinomycetes</taxon>
        <taxon>Kitasatosporales</taxon>
        <taxon>Streptomycetaceae</taxon>
        <taxon>Streptomyces</taxon>
    </lineage>
</organism>
<evidence type="ECO:0000313" key="2">
    <source>
        <dbReference type="EMBL" id="MFC5812065.1"/>
    </source>
</evidence>